<accession>A0A381NQA0</accession>
<evidence type="ECO:0000313" key="1">
    <source>
        <dbReference type="EMBL" id="SUZ56766.1"/>
    </source>
</evidence>
<dbReference type="SUPFAM" id="SSF158682">
    <property type="entry name" value="TerB-like"/>
    <property type="match status" value="1"/>
</dbReference>
<proteinExistence type="predicted"/>
<gene>
    <name evidence="1" type="ORF">METZ01_LOCUS9620</name>
</gene>
<dbReference type="InterPro" id="IPR029024">
    <property type="entry name" value="TerB-like"/>
</dbReference>
<dbReference type="EMBL" id="UINC01000522">
    <property type="protein sequence ID" value="SUZ56766.1"/>
    <property type="molecule type" value="Genomic_DNA"/>
</dbReference>
<sequence length="111" mass="13462">MGNYIKWTEEEFKAYLCIYAAESNFEYHIEEKKLIESKFSPETINKIKEETDDLNDYQRSHIIVEYVRSKDYSQEQIEKMLAEMKVVYLSDGNFDKYEQSIYNMLKKIMKK</sequence>
<reference evidence="1" key="1">
    <citation type="submission" date="2018-05" db="EMBL/GenBank/DDBJ databases">
        <authorList>
            <person name="Lanie J.A."/>
            <person name="Ng W.-L."/>
            <person name="Kazmierczak K.M."/>
            <person name="Andrzejewski T.M."/>
            <person name="Davidsen T.M."/>
            <person name="Wayne K.J."/>
            <person name="Tettelin H."/>
            <person name="Glass J.I."/>
            <person name="Rusch D."/>
            <person name="Podicherti R."/>
            <person name="Tsui H.-C.T."/>
            <person name="Winkler M.E."/>
        </authorList>
    </citation>
    <scope>NUCLEOTIDE SEQUENCE</scope>
</reference>
<protein>
    <recommendedName>
        <fullName evidence="2">Co-chaperone DjlA N-terminal domain-containing protein</fullName>
    </recommendedName>
</protein>
<dbReference type="AlphaFoldDB" id="A0A381NQA0"/>
<evidence type="ECO:0008006" key="2">
    <source>
        <dbReference type="Google" id="ProtNLM"/>
    </source>
</evidence>
<organism evidence="1">
    <name type="scientific">marine metagenome</name>
    <dbReference type="NCBI Taxonomy" id="408172"/>
    <lineage>
        <taxon>unclassified sequences</taxon>
        <taxon>metagenomes</taxon>
        <taxon>ecological metagenomes</taxon>
    </lineage>
</organism>
<name>A0A381NQA0_9ZZZZ</name>